<dbReference type="PANTHER" id="PTHR43710:SF7">
    <property type="entry name" value="INDOLEPYRUVATE OXIDOREDUCTASE SUBUNIT IORA"/>
    <property type="match status" value="1"/>
</dbReference>
<comment type="function">
    <text evidence="1 14">Catalyzes the ferredoxin-dependent oxidative decarboxylation of arylpyruvates.</text>
</comment>
<dbReference type="SUPFAM" id="SSF54862">
    <property type="entry name" value="4Fe-4S ferredoxins"/>
    <property type="match status" value="1"/>
</dbReference>
<dbReference type="PIRSF" id="PIRSF006439">
    <property type="entry name" value="Indolepyruvate_ferr_oxidored"/>
    <property type="match status" value="1"/>
</dbReference>
<dbReference type="CDD" id="cd02008">
    <property type="entry name" value="TPP_IOR_alpha"/>
    <property type="match status" value="1"/>
</dbReference>
<dbReference type="AlphaFoldDB" id="A0A7C4VQF4"/>
<sequence length="636" mass="69945">MKSMGEMLIREVAFSEIVMGNTALVRAMVEAGTRVVTSYPGSPTPEVAEAIGSIPPEKRPFYFEFSTNEKVATEVAYGAGLNGHLSTVFFKSVGLNVAADTFVQLSLMNIIGGMVVVLGDDPGANSSQNEQDNRHLAMMAYVPVFEPSSPTEVYRYYKIAAQLARDKAMPVILRMTTHVCHAKERVHFDAYRPSPLDPTPRFDPANGPYIPIASAVFPMKRRALERLQSIAALADDADWHKFIDHGNSELGILTAGLPFLSAMDALQSASRKPDMLNLGLVYPIPRKAVASFLKTHRRVHVIEELDPILETAVRTIAQEEDIAVHIYGKTITEDWIGEYTPDKVKRILQRQWPDLYGETLQETPPHATQITPPVPARPPQLCPGCGHRSAFYAIGKALQEKDITVADIGCHTLGFLPPYRIGQALMCMGASTGIASGLSLFQSERKVIAFLGDSTLFHAGLPGILNVLFNRHRITLIVMENGTTAMTGHQDHAGSGRNFNKPTDAVSIRNLLEGMGVQYIFETDTYQQAVLTDLVRKALDIDAFSVVIARHPCMLKFMREKRRKPGFQRMRVSIDASVCRKLYECVARFGCPSFLREADGSVRIQTDLCIGDGSCVQTCPAGAIRKPEIVPSSEAS</sequence>
<dbReference type="PROSITE" id="PS51379">
    <property type="entry name" value="4FE4S_FER_2"/>
    <property type="match status" value="1"/>
</dbReference>
<dbReference type="Gene3D" id="3.40.50.970">
    <property type="match status" value="2"/>
</dbReference>
<comment type="caution">
    <text evidence="16">The sequence shown here is derived from an EMBL/GenBank/DDBJ whole genome shotgun (WGS) entry which is preliminary data.</text>
</comment>
<dbReference type="InterPro" id="IPR009014">
    <property type="entry name" value="Transketo_C/PFOR_II"/>
</dbReference>
<reference evidence="16" key="1">
    <citation type="journal article" date="2020" name="mSystems">
        <title>Genome- and Community-Level Interaction Insights into Carbon Utilization and Element Cycling Functions of Hydrothermarchaeota in Hydrothermal Sediment.</title>
        <authorList>
            <person name="Zhou Z."/>
            <person name="Liu Y."/>
            <person name="Xu W."/>
            <person name="Pan J."/>
            <person name="Luo Z.H."/>
            <person name="Li M."/>
        </authorList>
    </citation>
    <scope>NUCLEOTIDE SEQUENCE [LARGE SCALE GENOMIC DNA]</scope>
    <source>
        <strain evidence="16">SpSt-477</strain>
    </source>
</reference>
<evidence type="ECO:0000259" key="15">
    <source>
        <dbReference type="PROSITE" id="PS51379"/>
    </source>
</evidence>
<evidence type="ECO:0000256" key="5">
    <source>
        <dbReference type="ARBA" id="ARBA00022448"/>
    </source>
</evidence>
<evidence type="ECO:0000256" key="12">
    <source>
        <dbReference type="ARBA" id="ARBA00030514"/>
    </source>
</evidence>
<comment type="catalytic activity">
    <reaction evidence="13 14">
        <text>indole-3-pyruvate + 2 oxidized [2Fe-2S]-[ferredoxin] + CoA = (indol-3-yl)acetyl-CoA + 2 reduced [2Fe-2S]-[ferredoxin] + CO2 + H(+)</text>
        <dbReference type="Rhea" id="RHEA:12645"/>
        <dbReference type="Rhea" id="RHEA-COMP:10000"/>
        <dbReference type="Rhea" id="RHEA-COMP:10001"/>
        <dbReference type="ChEBI" id="CHEBI:15378"/>
        <dbReference type="ChEBI" id="CHEBI:16526"/>
        <dbReference type="ChEBI" id="CHEBI:17640"/>
        <dbReference type="ChEBI" id="CHEBI:33737"/>
        <dbReference type="ChEBI" id="CHEBI:33738"/>
        <dbReference type="ChEBI" id="CHEBI:57271"/>
        <dbReference type="ChEBI" id="CHEBI:57287"/>
        <dbReference type="EC" id="1.2.7.8"/>
    </reaction>
</comment>
<evidence type="ECO:0000256" key="14">
    <source>
        <dbReference type="PIRNR" id="PIRNR006439"/>
    </source>
</evidence>
<dbReference type="InterPro" id="IPR011766">
    <property type="entry name" value="TPP_enzyme_TPP-bd"/>
</dbReference>
<keyword evidence="11 14" id="KW-0411">Iron-sulfur</keyword>
<name>A0A7C4VQF4_9BACT</name>
<keyword evidence="6 14" id="KW-0004">4Fe-4S</keyword>
<evidence type="ECO:0000256" key="9">
    <source>
        <dbReference type="ARBA" id="ARBA00023002"/>
    </source>
</evidence>
<evidence type="ECO:0000256" key="13">
    <source>
        <dbReference type="ARBA" id="ARBA00048332"/>
    </source>
</evidence>
<keyword evidence="8 14" id="KW-0249">Electron transport</keyword>
<keyword evidence="9 14" id="KW-0560">Oxidoreductase</keyword>
<dbReference type="PANTHER" id="PTHR43710">
    <property type="entry name" value="2-HYDROXYACYL-COA LYASE"/>
    <property type="match status" value="1"/>
</dbReference>
<dbReference type="InterPro" id="IPR017896">
    <property type="entry name" value="4Fe4S_Fe-S-bd"/>
</dbReference>
<dbReference type="GO" id="GO:0044281">
    <property type="term" value="P:small molecule metabolic process"/>
    <property type="evidence" value="ECO:0007669"/>
    <property type="project" value="UniProtKB-ARBA"/>
</dbReference>
<dbReference type="InterPro" id="IPR045025">
    <property type="entry name" value="HACL1-like"/>
</dbReference>
<dbReference type="Gene3D" id="3.30.70.20">
    <property type="match status" value="1"/>
</dbReference>
<keyword evidence="7 14" id="KW-0479">Metal-binding</keyword>
<dbReference type="FunFam" id="3.40.50.970:FF:000039">
    <property type="entry name" value="Indolepyruvate oxidoreductase subunit IorA"/>
    <property type="match status" value="1"/>
</dbReference>
<dbReference type="Pfam" id="PF01855">
    <property type="entry name" value="POR_N"/>
    <property type="match status" value="1"/>
</dbReference>
<dbReference type="Pfam" id="PF00037">
    <property type="entry name" value="Fer4"/>
    <property type="match status" value="1"/>
</dbReference>
<protein>
    <recommendedName>
        <fullName evidence="4 14">Indolepyruvate oxidoreductase subunit IorA</fullName>
        <shortName evidence="14">IOR</shortName>
        <ecNumber evidence="3 14">1.2.7.8</ecNumber>
    </recommendedName>
    <alternativeName>
        <fullName evidence="12 14">Indolepyruvate ferredoxin oxidoreductase subunit alpha</fullName>
    </alternativeName>
</protein>
<comment type="subunit">
    <text evidence="2">Heterodimer of the IorA and IorB subunits.</text>
</comment>
<evidence type="ECO:0000256" key="11">
    <source>
        <dbReference type="ARBA" id="ARBA00023014"/>
    </source>
</evidence>
<organism evidence="16">
    <name type="scientific">Desulfatirhabdium butyrativorans</name>
    <dbReference type="NCBI Taxonomy" id="340467"/>
    <lineage>
        <taxon>Bacteria</taxon>
        <taxon>Pseudomonadati</taxon>
        <taxon>Thermodesulfobacteriota</taxon>
        <taxon>Desulfobacteria</taxon>
        <taxon>Desulfobacterales</taxon>
        <taxon>Desulfatirhabdiaceae</taxon>
        <taxon>Desulfatirhabdium</taxon>
    </lineage>
</organism>
<dbReference type="SUPFAM" id="SSF52518">
    <property type="entry name" value="Thiamin diphosphate-binding fold (THDP-binding)"/>
    <property type="match status" value="2"/>
</dbReference>
<evidence type="ECO:0000256" key="4">
    <source>
        <dbReference type="ARBA" id="ARBA00017710"/>
    </source>
</evidence>
<evidence type="ECO:0000313" key="16">
    <source>
        <dbReference type="EMBL" id="HGU33309.1"/>
    </source>
</evidence>
<evidence type="ECO:0000256" key="2">
    <source>
        <dbReference type="ARBA" id="ARBA00011238"/>
    </source>
</evidence>
<dbReference type="InterPro" id="IPR017721">
    <property type="entry name" value="IorA"/>
</dbReference>
<evidence type="ECO:0000256" key="7">
    <source>
        <dbReference type="ARBA" id="ARBA00022723"/>
    </source>
</evidence>
<dbReference type="Pfam" id="PF02775">
    <property type="entry name" value="TPP_enzyme_C"/>
    <property type="match status" value="1"/>
</dbReference>
<dbReference type="GO" id="GO:0051539">
    <property type="term" value="F:4 iron, 4 sulfur cluster binding"/>
    <property type="evidence" value="ECO:0007669"/>
    <property type="project" value="UniProtKB-UniRule"/>
</dbReference>
<dbReference type="EMBL" id="DSUH01000247">
    <property type="protein sequence ID" value="HGU33309.1"/>
    <property type="molecule type" value="Genomic_DNA"/>
</dbReference>
<comment type="cofactor">
    <cofactor evidence="14">
        <name>[4Fe-4S] cluster</name>
        <dbReference type="ChEBI" id="CHEBI:49883"/>
    </cofactor>
    <text evidence="14">Binds 2 [4Fe-4S] clusters. In this family the first cluster has a non-standard and varying [4Fe-4S] binding motif CX(2)CX(2)CX(4-5)CP.</text>
</comment>
<evidence type="ECO:0000256" key="10">
    <source>
        <dbReference type="ARBA" id="ARBA00023004"/>
    </source>
</evidence>
<evidence type="ECO:0000256" key="8">
    <source>
        <dbReference type="ARBA" id="ARBA00022982"/>
    </source>
</evidence>
<evidence type="ECO:0000256" key="6">
    <source>
        <dbReference type="ARBA" id="ARBA00022485"/>
    </source>
</evidence>
<dbReference type="GO" id="GO:0046872">
    <property type="term" value="F:metal ion binding"/>
    <property type="evidence" value="ECO:0007669"/>
    <property type="project" value="UniProtKB-UniRule"/>
</dbReference>
<dbReference type="SUPFAM" id="SSF52922">
    <property type="entry name" value="TK C-terminal domain-like"/>
    <property type="match status" value="1"/>
</dbReference>
<dbReference type="EC" id="1.2.7.8" evidence="3 14"/>
<keyword evidence="16" id="KW-0670">Pyruvate</keyword>
<dbReference type="InterPro" id="IPR029061">
    <property type="entry name" value="THDP-binding"/>
</dbReference>
<feature type="domain" description="4Fe-4S ferredoxin-type" evidence="15">
    <location>
        <begin position="600"/>
        <end position="629"/>
    </location>
</feature>
<evidence type="ECO:0000256" key="1">
    <source>
        <dbReference type="ARBA" id="ARBA00002995"/>
    </source>
</evidence>
<proteinExistence type="predicted"/>
<keyword evidence="5 14" id="KW-0813">Transport</keyword>
<dbReference type="GO" id="GO:0043805">
    <property type="term" value="F:indolepyruvate ferredoxin oxidoreductase activity"/>
    <property type="evidence" value="ECO:0007669"/>
    <property type="project" value="UniProtKB-UniRule"/>
</dbReference>
<dbReference type="GO" id="GO:0030976">
    <property type="term" value="F:thiamine pyrophosphate binding"/>
    <property type="evidence" value="ECO:0007669"/>
    <property type="project" value="InterPro"/>
</dbReference>
<dbReference type="InterPro" id="IPR002880">
    <property type="entry name" value="Pyrv_Fd/Flavodoxin_OxRdtase_N"/>
</dbReference>
<keyword evidence="10 14" id="KW-0408">Iron</keyword>
<dbReference type="CDD" id="cd07034">
    <property type="entry name" value="TPP_PYR_PFOR_IOR-alpha_like"/>
    <property type="match status" value="1"/>
</dbReference>
<gene>
    <name evidence="16" type="ORF">ENS29_10695</name>
</gene>
<evidence type="ECO:0000256" key="3">
    <source>
        <dbReference type="ARBA" id="ARBA00012812"/>
    </source>
</evidence>
<accession>A0A7C4VQF4</accession>